<keyword evidence="3" id="KW-1185">Reference proteome</keyword>
<dbReference type="EMBL" id="JXTC01000002">
    <property type="protein sequence ID" value="POO03591.1"/>
    <property type="molecule type" value="Genomic_DNA"/>
</dbReference>
<dbReference type="Proteomes" id="UP000237000">
    <property type="component" value="Unassembled WGS sequence"/>
</dbReference>
<dbReference type="AlphaFoldDB" id="A0A2P5G0P4"/>
<dbReference type="InParanoid" id="A0A2P5G0P4"/>
<reference evidence="3" key="1">
    <citation type="submission" date="2016-06" db="EMBL/GenBank/DDBJ databases">
        <title>Parallel loss of symbiosis genes in relatives of nitrogen-fixing non-legume Parasponia.</title>
        <authorList>
            <person name="Van Velzen R."/>
            <person name="Holmer R."/>
            <person name="Bu F."/>
            <person name="Rutten L."/>
            <person name="Van Zeijl A."/>
            <person name="Liu W."/>
            <person name="Santuari L."/>
            <person name="Cao Q."/>
            <person name="Sharma T."/>
            <person name="Shen D."/>
            <person name="Roswanjaya Y."/>
            <person name="Wardhani T."/>
            <person name="Kalhor M.S."/>
            <person name="Jansen J."/>
            <person name="Van den Hoogen J."/>
            <person name="Gungor B."/>
            <person name="Hartog M."/>
            <person name="Hontelez J."/>
            <person name="Verver J."/>
            <person name="Yang W.-C."/>
            <person name="Schijlen E."/>
            <person name="Repin R."/>
            <person name="Schilthuizen M."/>
            <person name="Schranz E."/>
            <person name="Heidstra R."/>
            <person name="Miyata K."/>
            <person name="Fedorova E."/>
            <person name="Kohlen W."/>
            <person name="Bisseling T."/>
            <person name="Smit S."/>
            <person name="Geurts R."/>
        </authorList>
    </citation>
    <scope>NUCLEOTIDE SEQUENCE [LARGE SCALE GENOMIC DNA]</scope>
    <source>
        <strain evidence="3">cv. RG33-2</strain>
    </source>
</reference>
<accession>A0A2P5G0P4</accession>
<proteinExistence type="predicted"/>
<evidence type="ECO:0000313" key="3">
    <source>
        <dbReference type="Proteomes" id="UP000237000"/>
    </source>
</evidence>
<feature type="region of interest" description="Disordered" evidence="1">
    <location>
        <begin position="48"/>
        <end position="73"/>
    </location>
</feature>
<evidence type="ECO:0000313" key="2">
    <source>
        <dbReference type="EMBL" id="POO03591.1"/>
    </source>
</evidence>
<evidence type="ECO:0000256" key="1">
    <source>
        <dbReference type="SAM" id="MobiDB-lite"/>
    </source>
</evidence>
<organism evidence="2 3">
    <name type="scientific">Trema orientale</name>
    <name type="common">Charcoal tree</name>
    <name type="synonym">Celtis orientalis</name>
    <dbReference type="NCBI Taxonomy" id="63057"/>
    <lineage>
        <taxon>Eukaryota</taxon>
        <taxon>Viridiplantae</taxon>
        <taxon>Streptophyta</taxon>
        <taxon>Embryophyta</taxon>
        <taxon>Tracheophyta</taxon>
        <taxon>Spermatophyta</taxon>
        <taxon>Magnoliopsida</taxon>
        <taxon>eudicotyledons</taxon>
        <taxon>Gunneridae</taxon>
        <taxon>Pentapetalae</taxon>
        <taxon>rosids</taxon>
        <taxon>fabids</taxon>
        <taxon>Rosales</taxon>
        <taxon>Cannabaceae</taxon>
        <taxon>Trema</taxon>
    </lineage>
</organism>
<comment type="caution">
    <text evidence="2">The sequence shown here is derived from an EMBL/GenBank/DDBJ whole genome shotgun (WGS) entry which is preliminary data.</text>
</comment>
<protein>
    <submittedName>
        <fullName evidence="2">Uncharacterized protein</fullName>
    </submittedName>
</protein>
<sequence>MDPIRFFMDSRYFRIKNPTGSFELKWIQSDFLLFELRTILDPFELKSTKVDPSDSEADSSDRGISPFVSDSDVDSASTVLKEGFFVRTIVTLKGERKSTGSNLSDGDKELDRTPFGVALYLDFFYVPKEEDEGRRKEEEAKHF</sequence>
<name>A0A2P5G0P4_TREOI</name>
<gene>
    <name evidence="2" type="ORF">TorRG33x02_007960</name>
</gene>